<dbReference type="FunFam" id="1.10.510.10:FF:000624">
    <property type="entry name" value="Mitogen-activated protein kinase"/>
    <property type="match status" value="1"/>
</dbReference>
<dbReference type="OrthoDB" id="192887at2759"/>
<name>A0A7R8X6W1_9CRUS</name>
<dbReference type="GO" id="GO:0004707">
    <property type="term" value="F:MAP kinase activity"/>
    <property type="evidence" value="ECO:0007669"/>
    <property type="project" value="InterPro"/>
</dbReference>
<evidence type="ECO:0000313" key="10">
    <source>
        <dbReference type="Proteomes" id="UP000677054"/>
    </source>
</evidence>
<dbReference type="PANTHER" id="PTHR24055">
    <property type="entry name" value="MITOGEN-ACTIVATED PROTEIN KINASE"/>
    <property type="match status" value="1"/>
</dbReference>
<dbReference type="Gene3D" id="3.30.200.20">
    <property type="entry name" value="Phosphorylase Kinase, domain 1"/>
    <property type="match status" value="1"/>
</dbReference>
<organism evidence="9">
    <name type="scientific">Darwinula stevensoni</name>
    <dbReference type="NCBI Taxonomy" id="69355"/>
    <lineage>
        <taxon>Eukaryota</taxon>
        <taxon>Metazoa</taxon>
        <taxon>Ecdysozoa</taxon>
        <taxon>Arthropoda</taxon>
        <taxon>Crustacea</taxon>
        <taxon>Oligostraca</taxon>
        <taxon>Ostracoda</taxon>
        <taxon>Podocopa</taxon>
        <taxon>Podocopida</taxon>
        <taxon>Darwinulocopina</taxon>
        <taxon>Darwinuloidea</taxon>
        <taxon>Darwinulidae</taxon>
        <taxon>Darwinula</taxon>
    </lineage>
</organism>
<dbReference type="InterPro" id="IPR003527">
    <property type="entry name" value="MAP_kinase_CS"/>
</dbReference>
<keyword evidence="4" id="KW-0418">Kinase</keyword>
<evidence type="ECO:0000256" key="5">
    <source>
        <dbReference type="ARBA" id="ARBA00022840"/>
    </source>
</evidence>
<accession>A0A7R8X6W1</accession>
<keyword evidence="2" id="KW-0808">Transferase</keyword>
<dbReference type="PROSITE" id="PS01351">
    <property type="entry name" value="MAPK"/>
    <property type="match status" value="1"/>
</dbReference>
<keyword evidence="5 6" id="KW-0067">ATP-binding</keyword>
<feature type="region of interest" description="Disordered" evidence="7">
    <location>
        <begin position="425"/>
        <end position="489"/>
    </location>
</feature>
<evidence type="ECO:0000256" key="6">
    <source>
        <dbReference type="PROSITE-ProRule" id="PRU10141"/>
    </source>
</evidence>
<evidence type="ECO:0000313" key="9">
    <source>
        <dbReference type="EMBL" id="CAD7241808.1"/>
    </source>
</evidence>
<reference evidence="9" key="1">
    <citation type="submission" date="2020-11" db="EMBL/GenBank/DDBJ databases">
        <authorList>
            <person name="Tran Van P."/>
        </authorList>
    </citation>
    <scope>NUCLEOTIDE SEQUENCE</scope>
</reference>
<evidence type="ECO:0000259" key="8">
    <source>
        <dbReference type="PROSITE" id="PS50011"/>
    </source>
</evidence>
<keyword evidence="1" id="KW-0723">Serine/threonine-protein kinase</keyword>
<dbReference type="EMBL" id="CAJPEV010000179">
    <property type="protein sequence ID" value="CAG0881899.1"/>
    <property type="molecule type" value="Genomic_DNA"/>
</dbReference>
<dbReference type="InterPro" id="IPR011009">
    <property type="entry name" value="Kinase-like_dom_sf"/>
</dbReference>
<dbReference type="InterPro" id="IPR050117">
    <property type="entry name" value="MAPK"/>
</dbReference>
<evidence type="ECO:0000256" key="7">
    <source>
        <dbReference type="SAM" id="MobiDB-lite"/>
    </source>
</evidence>
<proteinExistence type="predicted"/>
<dbReference type="Pfam" id="PF00069">
    <property type="entry name" value="Pkinase"/>
    <property type="match status" value="1"/>
</dbReference>
<feature type="domain" description="Protein kinase" evidence="8">
    <location>
        <begin position="90"/>
        <end position="379"/>
    </location>
</feature>
<dbReference type="SUPFAM" id="SSF56112">
    <property type="entry name" value="Protein kinase-like (PK-like)"/>
    <property type="match status" value="1"/>
</dbReference>
<dbReference type="FunFam" id="3.30.200.20:FF:000166">
    <property type="entry name" value="Mitogen-activated protein kinase"/>
    <property type="match status" value="1"/>
</dbReference>
<evidence type="ECO:0000256" key="3">
    <source>
        <dbReference type="ARBA" id="ARBA00022741"/>
    </source>
</evidence>
<feature type="binding site" evidence="6">
    <location>
        <position position="120"/>
    </location>
    <ligand>
        <name>ATP</name>
        <dbReference type="ChEBI" id="CHEBI:30616"/>
    </ligand>
</feature>
<dbReference type="AlphaFoldDB" id="A0A7R8X6W1"/>
<gene>
    <name evidence="9" type="ORF">DSTB1V02_LOCUS1787</name>
</gene>
<evidence type="ECO:0000256" key="1">
    <source>
        <dbReference type="ARBA" id="ARBA00022527"/>
    </source>
</evidence>
<dbReference type="PROSITE" id="PS50011">
    <property type="entry name" value="PROTEIN_KINASE_DOM"/>
    <property type="match status" value="1"/>
</dbReference>
<feature type="region of interest" description="Disordered" evidence="7">
    <location>
        <begin position="620"/>
        <end position="641"/>
    </location>
</feature>
<dbReference type="InterPro" id="IPR000719">
    <property type="entry name" value="Prot_kinase_dom"/>
</dbReference>
<dbReference type="EMBL" id="LR899696">
    <property type="protein sequence ID" value="CAD7241808.1"/>
    <property type="molecule type" value="Genomic_DNA"/>
</dbReference>
<dbReference type="Gene3D" id="1.10.510.10">
    <property type="entry name" value="Transferase(Phosphotransferase) domain 1"/>
    <property type="match status" value="1"/>
</dbReference>
<dbReference type="InterPro" id="IPR017441">
    <property type="entry name" value="Protein_kinase_ATP_BS"/>
</dbReference>
<keyword evidence="10" id="KW-1185">Reference proteome</keyword>
<feature type="compositionally biased region" description="Basic and acidic residues" evidence="7">
    <location>
        <begin position="623"/>
        <end position="641"/>
    </location>
</feature>
<keyword evidence="3 6" id="KW-0547">Nucleotide-binding</keyword>
<dbReference type="GO" id="GO:0005524">
    <property type="term" value="F:ATP binding"/>
    <property type="evidence" value="ECO:0007669"/>
    <property type="project" value="UniProtKB-UniRule"/>
</dbReference>
<dbReference type="Proteomes" id="UP000677054">
    <property type="component" value="Unassembled WGS sequence"/>
</dbReference>
<protein>
    <recommendedName>
        <fullName evidence="8">Protein kinase domain-containing protein</fullName>
    </recommendedName>
</protein>
<sequence length="641" mass="72316">MCSLSGMNHRDKMIETLLRFASGNRRKRLVFANALAIVGRPTKRFRLRFEPLRGQPLGRRGALARRAKTQKGWEPETPATEVESQVLDKYQLKNRIGKGAYGVVWRGQDRSSGGAVAVKKIFDAFRNRTDAQRTFREVTFLKAFSGHPNVVSLLDVIPAENGRDLYLVFEHMDIDLSSLIKKRRHLKDVHVRYIMYQLFLAIRYIHSGNVIHRDQKPSNILLNNNCQVKVADFGLARSLAVDVDEEGNADAPLTEYVATRWYRAPEILMSCRHYTKGVDMWSLGCILGEMLNGTPLFPGTCTFSQIELILRYVPRRQGMGVRGHAYAVAVMEAASRPMRTLRDLVPYPCPDALNLLEKLLAFEPARRIDADAALRHPFVSRFHRKEPLDLAADVVPVLREDTQLSIREYREAIRNVWEADSKPFYEQDVESRPPYPDTRQPRGKTKHRENVTANYGDPVNYGEPTAHRLLPSGNHRQRSQSRAAHERREHARLVAGHDLPPSELIDSFTNVVPSHPGVQRVRVRLFDGPVPGHQVPVPGHQVPVPGHQVLVSCHPVPVPGHQAPVPGHQAPVPDNQVLVSCHPVPVPGHPDADRHQPKFFNNKVLPSAAQSNLRAYKSSKSHKYIDASGHTRENDSIFRAA</sequence>
<evidence type="ECO:0000256" key="4">
    <source>
        <dbReference type="ARBA" id="ARBA00022777"/>
    </source>
</evidence>
<evidence type="ECO:0000256" key="2">
    <source>
        <dbReference type="ARBA" id="ARBA00022679"/>
    </source>
</evidence>
<dbReference type="PROSITE" id="PS00107">
    <property type="entry name" value="PROTEIN_KINASE_ATP"/>
    <property type="match status" value="1"/>
</dbReference>